<proteinExistence type="predicted"/>
<dbReference type="GeneID" id="128202332"/>
<sequence>MLNELKSEICTVHKKLSDNGNFSAANPTLTAATAVLTSDSTIAAPSNTAVPADNVCENYLALATLKALSAASTTANSISTSTTIAGTNAPSPKVVVSAPTDSVGMDHLAPATSKALSAAPSAACSTRSIAADNNNANTYADAVARNINAHSKTNNNPTVAAKPVRQPVAVNAAHSVAVDDSVNNASTSISANRNLKLKVSTRNKKSPACFNCCWC</sequence>
<gene>
    <name evidence="2" type="primary">LOC128202332</name>
</gene>
<organism evidence="1 2">
    <name type="scientific">Galleria mellonella</name>
    <name type="common">Greater wax moth</name>
    <dbReference type="NCBI Taxonomy" id="7137"/>
    <lineage>
        <taxon>Eukaryota</taxon>
        <taxon>Metazoa</taxon>
        <taxon>Ecdysozoa</taxon>
        <taxon>Arthropoda</taxon>
        <taxon>Hexapoda</taxon>
        <taxon>Insecta</taxon>
        <taxon>Pterygota</taxon>
        <taxon>Neoptera</taxon>
        <taxon>Endopterygota</taxon>
        <taxon>Lepidoptera</taxon>
        <taxon>Glossata</taxon>
        <taxon>Ditrysia</taxon>
        <taxon>Pyraloidea</taxon>
        <taxon>Pyralidae</taxon>
        <taxon>Galleriinae</taxon>
        <taxon>Galleria</taxon>
    </lineage>
</organism>
<evidence type="ECO:0000313" key="2">
    <source>
        <dbReference type="RefSeq" id="XP_052758249.1"/>
    </source>
</evidence>
<dbReference type="RefSeq" id="XP_052758249.1">
    <property type="nucleotide sequence ID" value="XM_052902289.1"/>
</dbReference>
<keyword evidence="1" id="KW-1185">Reference proteome</keyword>
<reference evidence="2" key="1">
    <citation type="submission" date="2025-08" db="UniProtKB">
        <authorList>
            <consortium name="RefSeq"/>
        </authorList>
    </citation>
    <scope>IDENTIFICATION</scope>
    <source>
        <tissue evidence="2">Whole larvae</tissue>
    </source>
</reference>
<evidence type="ECO:0000313" key="1">
    <source>
        <dbReference type="Proteomes" id="UP001652740"/>
    </source>
</evidence>
<protein>
    <submittedName>
        <fullName evidence="2">Uncharacterized protein LOC128202332</fullName>
    </submittedName>
</protein>
<dbReference type="Proteomes" id="UP001652740">
    <property type="component" value="Unplaced"/>
</dbReference>
<accession>A0ABM3N3V9</accession>
<name>A0ABM3N3V9_GALME</name>